<accession>A0ABZ2XNA5</accession>
<keyword evidence="1" id="KW-0614">Plasmid</keyword>
<keyword evidence="2" id="KW-1185">Reference proteome</keyword>
<proteinExistence type="predicted"/>
<gene>
    <name evidence="1" type="ORF">AADV58_16755</name>
</gene>
<organism evidence="1 2">
    <name type="scientific">Azonexus hydrophilus</name>
    <dbReference type="NCBI Taxonomy" id="418702"/>
    <lineage>
        <taxon>Bacteria</taxon>
        <taxon>Pseudomonadati</taxon>
        <taxon>Pseudomonadota</taxon>
        <taxon>Betaproteobacteria</taxon>
        <taxon>Rhodocyclales</taxon>
        <taxon>Azonexaceae</taxon>
        <taxon>Azonexus</taxon>
    </lineage>
</organism>
<protein>
    <submittedName>
        <fullName evidence="1">Uncharacterized protein</fullName>
    </submittedName>
</protein>
<evidence type="ECO:0000313" key="2">
    <source>
        <dbReference type="Proteomes" id="UP001479520"/>
    </source>
</evidence>
<sequence>MSKFFYAVTRGSKIGNGTAQALIAWLESYINILFPENGIEYWNDNRYAKAPSLKKDALIPETGREDKCVHHVACYVRQGSCEGRIIHVQFVLQDGTHAELTWMKTFGNAEESWAIAEAISDALESILIWREIPEIVDLGKMLPRQYAWHRETSYKLPITMRSTKDSIQITGADGHAFYAQDWKDQGINAKFYVESRVKDWLTVLKNTGATFSHENLAVA</sequence>
<dbReference type="EMBL" id="CP151407">
    <property type="protein sequence ID" value="WZJ23407.1"/>
    <property type="molecule type" value="Genomic_DNA"/>
</dbReference>
<dbReference type="RefSeq" id="WP_341744739.1">
    <property type="nucleotide sequence ID" value="NZ_CP151407.1"/>
</dbReference>
<reference evidence="1 2" key="1">
    <citation type="submission" date="2024-04" db="EMBL/GenBank/DDBJ databases">
        <title>Dissimilatory iodate-reducing microorganisms contribute to the enrichment of iodine in groundwater.</title>
        <authorList>
            <person name="Jiang Z."/>
        </authorList>
    </citation>
    <scope>NUCLEOTIDE SEQUENCE [LARGE SCALE GENOMIC DNA]</scope>
    <source>
        <strain evidence="1 2">NCP973</strain>
        <plasmid evidence="1 2">unnamed1</plasmid>
    </source>
</reference>
<dbReference type="Proteomes" id="UP001479520">
    <property type="component" value="Plasmid unnamed1"/>
</dbReference>
<name>A0ABZ2XNA5_9RHOO</name>
<evidence type="ECO:0000313" key="1">
    <source>
        <dbReference type="EMBL" id="WZJ23407.1"/>
    </source>
</evidence>
<geneLocation type="plasmid" evidence="1 2">
    <name>unnamed1</name>
</geneLocation>